<keyword evidence="2" id="KW-0472">Membrane</keyword>
<keyword evidence="4" id="KW-1185">Reference proteome</keyword>
<feature type="transmembrane region" description="Helical" evidence="2">
    <location>
        <begin position="112"/>
        <end position="134"/>
    </location>
</feature>
<feature type="region of interest" description="Disordered" evidence="1">
    <location>
        <begin position="52"/>
        <end position="94"/>
    </location>
</feature>
<gene>
    <name evidence="3" type="ORF">K432DRAFT_355471</name>
</gene>
<proteinExistence type="predicted"/>
<organism evidence="3 4">
    <name type="scientific">Lepidopterella palustris CBS 459.81</name>
    <dbReference type="NCBI Taxonomy" id="1314670"/>
    <lineage>
        <taxon>Eukaryota</taxon>
        <taxon>Fungi</taxon>
        <taxon>Dikarya</taxon>
        <taxon>Ascomycota</taxon>
        <taxon>Pezizomycotina</taxon>
        <taxon>Dothideomycetes</taxon>
        <taxon>Pleosporomycetidae</taxon>
        <taxon>Mytilinidiales</taxon>
        <taxon>Argynnaceae</taxon>
        <taxon>Lepidopterella</taxon>
    </lineage>
</organism>
<evidence type="ECO:0000313" key="3">
    <source>
        <dbReference type="EMBL" id="OCK79178.1"/>
    </source>
</evidence>
<sequence>MAASTASIPRFLLPRGQLLFRTRARLLPPFHKSLTTPIRHASNTSKPIVLEMPEKFNPPSHGRRLPNKKNLPKTYGPSLTEQQKQQMKTKQYPRMMPPEGSFMRWFLTNKGLHAYISLTILISLAFTAFCINFTSTTPYADLLPSQQDLMSHPIDSFFKIIEVYKMHSAYVTAETQERRRKKVEDVQKRAEYRKAHGLDKDEGFGGWTARDDNEMMGPGLKGVANGAVARGEEEMVNEKGMYTDFEGRKRPLKKWLGIW</sequence>
<protein>
    <submittedName>
        <fullName evidence="3">Uncharacterized protein</fullName>
    </submittedName>
</protein>
<evidence type="ECO:0000313" key="4">
    <source>
        <dbReference type="Proteomes" id="UP000250266"/>
    </source>
</evidence>
<evidence type="ECO:0000256" key="2">
    <source>
        <dbReference type="SAM" id="Phobius"/>
    </source>
</evidence>
<keyword evidence="2" id="KW-1133">Transmembrane helix</keyword>
<dbReference type="OrthoDB" id="5397827at2759"/>
<feature type="compositionally biased region" description="Basic residues" evidence="1">
    <location>
        <begin position="61"/>
        <end position="71"/>
    </location>
</feature>
<reference evidence="3 4" key="1">
    <citation type="journal article" date="2016" name="Nat. Commun.">
        <title>Ectomycorrhizal ecology is imprinted in the genome of the dominant symbiotic fungus Cenococcum geophilum.</title>
        <authorList>
            <consortium name="DOE Joint Genome Institute"/>
            <person name="Peter M."/>
            <person name="Kohler A."/>
            <person name="Ohm R.A."/>
            <person name="Kuo A."/>
            <person name="Krutzmann J."/>
            <person name="Morin E."/>
            <person name="Arend M."/>
            <person name="Barry K.W."/>
            <person name="Binder M."/>
            <person name="Choi C."/>
            <person name="Clum A."/>
            <person name="Copeland A."/>
            <person name="Grisel N."/>
            <person name="Haridas S."/>
            <person name="Kipfer T."/>
            <person name="LaButti K."/>
            <person name="Lindquist E."/>
            <person name="Lipzen A."/>
            <person name="Maire R."/>
            <person name="Meier B."/>
            <person name="Mihaltcheva S."/>
            <person name="Molinier V."/>
            <person name="Murat C."/>
            <person name="Poggeler S."/>
            <person name="Quandt C.A."/>
            <person name="Sperisen C."/>
            <person name="Tritt A."/>
            <person name="Tisserant E."/>
            <person name="Crous P.W."/>
            <person name="Henrissat B."/>
            <person name="Nehls U."/>
            <person name="Egli S."/>
            <person name="Spatafora J.W."/>
            <person name="Grigoriev I.V."/>
            <person name="Martin F.M."/>
        </authorList>
    </citation>
    <scope>NUCLEOTIDE SEQUENCE [LARGE SCALE GENOMIC DNA]</scope>
    <source>
        <strain evidence="3 4">CBS 459.81</strain>
    </source>
</reference>
<accession>A0A8E2E8G3</accession>
<dbReference type="EMBL" id="KV745019">
    <property type="protein sequence ID" value="OCK79178.1"/>
    <property type="molecule type" value="Genomic_DNA"/>
</dbReference>
<dbReference type="AlphaFoldDB" id="A0A8E2E8G3"/>
<evidence type="ECO:0000256" key="1">
    <source>
        <dbReference type="SAM" id="MobiDB-lite"/>
    </source>
</evidence>
<name>A0A8E2E8G3_9PEZI</name>
<dbReference type="Proteomes" id="UP000250266">
    <property type="component" value="Unassembled WGS sequence"/>
</dbReference>
<keyword evidence="2" id="KW-0812">Transmembrane</keyword>